<keyword evidence="1" id="KW-0812">Transmembrane</keyword>
<gene>
    <name evidence="2" type="ORF">C5167_024203</name>
</gene>
<evidence type="ECO:0000313" key="3">
    <source>
        <dbReference type="Proteomes" id="UP000316621"/>
    </source>
</evidence>
<sequence length="117" mass="13325">MARNVPRTQIVTIDADIIVAVYVTTSVKVVLLASAVLGLIVVHHIQSKPCLKSILTHLERFQWWLIDVRFEEGVTVVVESQIAASFKNIIGFFCQEAMSDQAFKVFQRRRRLSYATF</sequence>
<organism evidence="2 3">
    <name type="scientific">Papaver somniferum</name>
    <name type="common">Opium poppy</name>
    <dbReference type="NCBI Taxonomy" id="3469"/>
    <lineage>
        <taxon>Eukaryota</taxon>
        <taxon>Viridiplantae</taxon>
        <taxon>Streptophyta</taxon>
        <taxon>Embryophyta</taxon>
        <taxon>Tracheophyta</taxon>
        <taxon>Spermatophyta</taxon>
        <taxon>Magnoliopsida</taxon>
        <taxon>Ranunculales</taxon>
        <taxon>Papaveraceae</taxon>
        <taxon>Papaveroideae</taxon>
        <taxon>Papaver</taxon>
    </lineage>
</organism>
<name>A0A4Y7JMY0_PAPSO</name>
<dbReference type="Gramene" id="RZC62464">
    <property type="protein sequence ID" value="RZC62464"/>
    <property type="gene ID" value="C5167_024203"/>
</dbReference>
<reference evidence="2 3" key="1">
    <citation type="journal article" date="2018" name="Science">
        <title>The opium poppy genome and morphinan production.</title>
        <authorList>
            <person name="Guo L."/>
            <person name="Winzer T."/>
            <person name="Yang X."/>
            <person name="Li Y."/>
            <person name="Ning Z."/>
            <person name="He Z."/>
            <person name="Teodor R."/>
            <person name="Lu Y."/>
            <person name="Bowser T.A."/>
            <person name="Graham I.A."/>
            <person name="Ye K."/>
        </authorList>
    </citation>
    <scope>NUCLEOTIDE SEQUENCE [LARGE SCALE GENOMIC DNA]</scope>
    <source>
        <strain evidence="3">cv. HN1</strain>
        <tissue evidence="2">Leaves</tissue>
    </source>
</reference>
<dbReference type="EMBL" id="CM010719">
    <property type="protein sequence ID" value="RZC62464.1"/>
    <property type="molecule type" value="Genomic_DNA"/>
</dbReference>
<dbReference type="AlphaFoldDB" id="A0A4Y7JMY0"/>
<feature type="transmembrane region" description="Helical" evidence="1">
    <location>
        <begin position="20"/>
        <end position="42"/>
    </location>
</feature>
<keyword evidence="3" id="KW-1185">Reference proteome</keyword>
<proteinExistence type="predicted"/>
<evidence type="ECO:0000313" key="2">
    <source>
        <dbReference type="EMBL" id="RZC62464.1"/>
    </source>
</evidence>
<protein>
    <submittedName>
        <fullName evidence="2">Uncharacterized protein</fullName>
    </submittedName>
</protein>
<keyword evidence="1" id="KW-0472">Membrane</keyword>
<accession>A0A4Y7JMY0</accession>
<evidence type="ECO:0000256" key="1">
    <source>
        <dbReference type="SAM" id="Phobius"/>
    </source>
</evidence>
<dbReference type="Proteomes" id="UP000316621">
    <property type="component" value="Chromosome 5"/>
</dbReference>
<keyword evidence="1" id="KW-1133">Transmembrane helix</keyword>